<name>A0A069DV08_9CNID</name>
<feature type="domain" description="MYND-type" evidence="5">
    <location>
        <begin position="20"/>
        <end position="57"/>
    </location>
</feature>
<evidence type="ECO:0000256" key="4">
    <source>
        <dbReference type="PROSITE-ProRule" id="PRU00134"/>
    </source>
</evidence>
<dbReference type="GO" id="GO:0008270">
    <property type="term" value="F:zinc ion binding"/>
    <property type="evidence" value="ECO:0007669"/>
    <property type="project" value="UniProtKB-KW"/>
</dbReference>
<dbReference type="AlphaFoldDB" id="A0A069DV08"/>
<dbReference type="EMBL" id="GBGP01000044">
    <property type="protein sequence ID" value="JAC85139.1"/>
    <property type="molecule type" value="mRNA"/>
</dbReference>
<keyword evidence="1" id="KW-0479">Metal-binding</keyword>
<evidence type="ECO:0000259" key="5">
    <source>
        <dbReference type="PROSITE" id="PS50865"/>
    </source>
</evidence>
<sequence>MNERKISDVFVYPRSTSFKCSNCSKGDAENRCSRCTAVKYCSKECQKDHWVKHKTHCNEIKRRTKIVAKEAETLRQFYELEDLLPGSLFKVAIGIFWRLEEPRNYCKKRLGLALKLRSCGMNNNSKLALELSVEHMLDLIWFCRGDNIRVRLHIPSTLCVLGEVQEAYDFLKWWQDRDPISCCYDMKLPYCNLKGEDMYESLSELKLTNHTDVHRYVDLFLIKYKLIRQLKLDKASYDAFLLGTDPKLGEDSPVLKLNGVWLALEHIKEAISPGMDKKIQTLAIQLVALGKHIDKVNKFIIPGLLNSSVLLGQQTPQYVAAGTQNEAWNIVDYEHLNWKATPNVLYFLKKLYIGMHGKRQALKNIKELPLMSVCYCCQCGCSDDESSDEEDMGDHEE</sequence>
<organism evidence="6">
    <name type="scientific">Clytia hemisphaerica</name>
    <dbReference type="NCBI Taxonomy" id="252671"/>
    <lineage>
        <taxon>Eukaryota</taxon>
        <taxon>Metazoa</taxon>
        <taxon>Cnidaria</taxon>
        <taxon>Hydrozoa</taxon>
        <taxon>Hydroidolina</taxon>
        <taxon>Leptothecata</taxon>
        <taxon>Obeliida</taxon>
        <taxon>Clytiidae</taxon>
        <taxon>Clytia</taxon>
    </lineage>
</organism>
<dbReference type="Gene3D" id="6.10.140.2220">
    <property type="match status" value="1"/>
</dbReference>
<dbReference type="InterPro" id="IPR002893">
    <property type="entry name" value="Znf_MYND"/>
</dbReference>
<evidence type="ECO:0000313" key="6">
    <source>
        <dbReference type="EMBL" id="JAC85139.1"/>
    </source>
</evidence>
<reference evidence="6" key="1">
    <citation type="journal article" date="2014" name="PLoS Genet.">
        <title>Differential Responses to Wnt and PCP Disruption Predict Expression and Developmental Function of Conserved and Novel Genes in a Cnidarian.</title>
        <authorList>
            <person name="Lapebie P."/>
            <person name="Ruggiero A."/>
            <person name="Barreau C."/>
            <person name="Chevalier S."/>
            <person name="Chang P."/>
            <person name="Dru P."/>
            <person name="Houliston E."/>
            <person name="Momose T."/>
        </authorList>
    </citation>
    <scope>NUCLEOTIDE SEQUENCE</scope>
</reference>
<dbReference type="Pfam" id="PF01753">
    <property type="entry name" value="zf-MYND"/>
    <property type="match status" value="1"/>
</dbReference>
<dbReference type="PROSITE" id="PS01360">
    <property type="entry name" value="ZF_MYND_1"/>
    <property type="match status" value="1"/>
</dbReference>
<dbReference type="PROSITE" id="PS50865">
    <property type="entry name" value="ZF_MYND_2"/>
    <property type="match status" value="1"/>
</dbReference>
<evidence type="ECO:0000256" key="3">
    <source>
        <dbReference type="ARBA" id="ARBA00022833"/>
    </source>
</evidence>
<keyword evidence="2 4" id="KW-0863">Zinc-finger</keyword>
<dbReference type="SUPFAM" id="SSF144232">
    <property type="entry name" value="HIT/MYND zinc finger-like"/>
    <property type="match status" value="1"/>
</dbReference>
<proteinExistence type="evidence at transcript level"/>
<protein>
    <submittedName>
        <fullName evidence="6">Zinc finger MYND domain containing protein</fullName>
    </submittedName>
</protein>
<evidence type="ECO:0000256" key="2">
    <source>
        <dbReference type="ARBA" id="ARBA00022771"/>
    </source>
</evidence>
<dbReference type="CDD" id="cd23020">
    <property type="entry name" value="zf-HIT"/>
    <property type="match status" value="1"/>
</dbReference>
<evidence type="ECO:0000256" key="1">
    <source>
        <dbReference type="ARBA" id="ARBA00022723"/>
    </source>
</evidence>
<keyword evidence="3" id="KW-0862">Zinc</keyword>
<accession>A0A069DV08</accession>